<evidence type="ECO:0000256" key="2">
    <source>
        <dbReference type="ARBA" id="ARBA00022448"/>
    </source>
</evidence>
<comment type="subcellular location">
    <subcellularLocation>
        <location evidence="5">Cytoplasm</location>
    </subcellularLocation>
</comment>
<dbReference type="GO" id="GO:0005737">
    <property type="term" value="C:cytoplasm"/>
    <property type="evidence" value="ECO:0007669"/>
    <property type="project" value="UniProtKB-SubCell"/>
</dbReference>
<dbReference type="SUPFAM" id="SSF54611">
    <property type="entry name" value="SecB-like"/>
    <property type="match status" value="1"/>
</dbReference>
<gene>
    <name evidence="5" type="primary">secB</name>
    <name evidence="6" type="ORF">SAMN04487865_100262</name>
</gene>
<dbReference type="Pfam" id="PF02556">
    <property type="entry name" value="SecB"/>
    <property type="match status" value="1"/>
</dbReference>
<dbReference type="EMBL" id="FOSF01000002">
    <property type="protein sequence ID" value="SFJ78832.1"/>
    <property type="molecule type" value="Genomic_DNA"/>
</dbReference>
<dbReference type="InterPro" id="IPR035958">
    <property type="entry name" value="SecB-like_sf"/>
</dbReference>
<keyword evidence="2 5" id="KW-0813">Transport</keyword>
<dbReference type="Gene3D" id="3.10.420.10">
    <property type="entry name" value="SecB-like"/>
    <property type="match status" value="1"/>
</dbReference>
<sequence>MSDNATSQQNQPAFDILRLYSKDCSLETPNIPQIFSKEWKPEIKIDFEAKPMKLNEETYEVDLRVTATCKLGEEVAFICEVHQAGLFLIKNVDEATLDYLLSGVAPNILFPYAREHISTLVNKATFPPLTLRPINFEAMYRSRQQEAAAAAAAKSDVANGADSEQAPQA</sequence>
<dbReference type="Proteomes" id="UP000243374">
    <property type="component" value="Unassembled WGS sequence"/>
</dbReference>
<keyword evidence="3 5" id="KW-0653">Protein transport</keyword>
<evidence type="ECO:0000256" key="5">
    <source>
        <dbReference type="HAMAP-Rule" id="MF_00821"/>
    </source>
</evidence>
<evidence type="ECO:0000313" key="7">
    <source>
        <dbReference type="Proteomes" id="UP000243374"/>
    </source>
</evidence>
<dbReference type="PANTHER" id="PTHR36918">
    <property type="match status" value="1"/>
</dbReference>
<proteinExistence type="inferred from homology"/>
<dbReference type="NCBIfam" id="TIGR00809">
    <property type="entry name" value="secB"/>
    <property type="match status" value="1"/>
</dbReference>
<dbReference type="GO" id="GO:0015031">
    <property type="term" value="P:protein transport"/>
    <property type="evidence" value="ECO:0007669"/>
    <property type="project" value="UniProtKB-UniRule"/>
</dbReference>
<dbReference type="RefSeq" id="WP_074838401.1">
    <property type="nucleotide sequence ID" value="NZ_CP047056.1"/>
</dbReference>
<dbReference type="OrthoDB" id="9795145at2"/>
<comment type="similarity">
    <text evidence="1 5">Belongs to the SecB family.</text>
</comment>
<evidence type="ECO:0000256" key="4">
    <source>
        <dbReference type="ARBA" id="ARBA00023010"/>
    </source>
</evidence>
<comment type="subunit">
    <text evidence="5">Homotetramer, a dimer of dimers. One homotetramer interacts with 1 SecA dimer.</text>
</comment>
<evidence type="ECO:0000256" key="1">
    <source>
        <dbReference type="ARBA" id="ARBA00009990"/>
    </source>
</evidence>
<dbReference type="InterPro" id="IPR003708">
    <property type="entry name" value="SecB"/>
</dbReference>
<dbReference type="NCBIfam" id="NF004393">
    <property type="entry name" value="PRK05751.1-4"/>
    <property type="match status" value="1"/>
</dbReference>
<keyword evidence="5" id="KW-0143">Chaperone</keyword>
<keyword evidence="7" id="KW-1185">Reference proteome</keyword>
<evidence type="ECO:0000256" key="3">
    <source>
        <dbReference type="ARBA" id="ARBA00022927"/>
    </source>
</evidence>
<name>A0A662Z6C0_9GAMM</name>
<dbReference type="AlphaFoldDB" id="A0A662Z6C0"/>
<dbReference type="GO" id="GO:0006457">
    <property type="term" value="P:protein folding"/>
    <property type="evidence" value="ECO:0007669"/>
    <property type="project" value="UniProtKB-UniRule"/>
</dbReference>
<protein>
    <recommendedName>
        <fullName evidence="5">Protein-export protein SecB</fullName>
    </recommendedName>
</protein>
<keyword evidence="4 5" id="KW-0811">Translocation</keyword>
<comment type="function">
    <text evidence="5">One of the proteins required for the normal export of preproteins out of the cell cytoplasm. It is a molecular chaperone that binds to a subset of precursor proteins, maintaining them in a translocation-competent state. It also specifically binds to its receptor SecA.</text>
</comment>
<accession>A0A662Z6C0</accession>
<organism evidence="6 7">
    <name type="scientific">Succinivibrio dextrinosolvens</name>
    <dbReference type="NCBI Taxonomy" id="83771"/>
    <lineage>
        <taxon>Bacteria</taxon>
        <taxon>Pseudomonadati</taxon>
        <taxon>Pseudomonadota</taxon>
        <taxon>Gammaproteobacteria</taxon>
        <taxon>Aeromonadales</taxon>
        <taxon>Succinivibrionaceae</taxon>
        <taxon>Succinivibrio</taxon>
    </lineage>
</organism>
<dbReference type="GO" id="GO:0051262">
    <property type="term" value="P:protein tetramerization"/>
    <property type="evidence" value="ECO:0007669"/>
    <property type="project" value="InterPro"/>
</dbReference>
<reference evidence="6 7" key="1">
    <citation type="submission" date="2016-10" db="EMBL/GenBank/DDBJ databases">
        <authorList>
            <person name="Varghese N."/>
            <person name="Submissions S."/>
        </authorList>
    </citation>
    <scope>NUCLEOTIDE SEQUENCE [LARGE SCALE GENOMIC DNA]</scope>
    <source>
        <strain evidence="6 7">22B</strain>
    </source>
</reference>
<evidence type="ECO:0000313" key="6">
    <source>
        <dbReference type="EMBL" id="SFJ78832.1"/>
    </source>
</evidence>
<dbReference type="PANTHER" id="PTHR36918:SF1">
    <property type="entry name" value="PROTEIN-EXPORT PROTEIN SECB"/>
    <property type="match status" value="1"/>
</dbReference>
<dbReference type="HAMAP" id="MF_00821">
    <property type="entry name" value="SecB"/>
    <property type="match status" value="1"/>
</dbReference>
<dbReference type="PRINTS" id="PR01594">
    <property type="entry name" value="SECBCHAPRONE"/>
</dbReference>
<keyword evidence="5" id="KW-0963">Cytoplasm</keyword>
<dbReference type="GO" id="GO:0051082">
    <property type="term" value="F:unfolded protein binding"/>
    <property type="evidence" value="ECO:0007669"/>
    <property type="project" value="InterPro"/>
</dbReference>